<name>A0A451AW49_9GAMM</name>
<organism evidence="3">
    <name type="scientific">Candidatus Kentrum sp. TUN</name>
    <dbReference type="NCBI Taxonomy" id="2126343"/>
    <lineage>
        <taxon>Bacteria</taxon>
        <taxon>Pseudomonadati</taxon>
        <taxon>Pseudomonadota</taxon>
        <taxon>Gammaproteobacteria</taxon>
        <taxon>Candidatus Kentrum</taxon>
    </lineage>
</organism>
<reference evidence="3" key="1">
    <citation type="submission" date="2019-02" db="EMBL/GenBank/DDBJ databases">
        <authorList>
            <person name="Gruber-Vodicka R. H."/>
            <person name="Seah K. B. B."/>
        </authorList>
    </citation>
    <scope>NUCLEOTIDE SEQUENCE</scope>
    <source>
        <strain evidence="3">BECK_BY2</strain>
        <strain evidence="2">BECK_BY3</strain>
    </source>
</reference>
<dbReference type="InterPro" id="IPR036866">
    <property type="entry name" value="RibonucZ/Hydroxyglut_hydro"/>
</dbReference>
<dbReference type="PANTHER" id="PTHR46018">
    <property type="entry name" value="ZINC PHOSPHODIESTERASE ELAC PROTEIN 1"/>
    <property type="match status" value="1"/>
</dbReference>
<dbReference type="EMBL" id="CAADFV010000253">
    <property type="protein sequence ID" value="VFK70273.1"/>
    <property type="molecule type" value="Genomic_DNA"/>
</dbReference>
<sequence>MSRTILMPTLSGVISVREKTNPPEIIFYGTSGWFETESDRTSCVGIFPNEADVILFDLGTGVRGLKKDHVHDKHLTVVLSHLHLDHSQGLHLLPMFRPARLTVIIHRSLQAHLERLFSYPFVKPAHELGFPVEIRAVEDGRIDFGGWALDTRSLQHNTPVIGARLQMKGGQSVTYCVDTTLCDGLLDLAGDCNILVIEASPPDNQKTNGFHLDLVQLRTVLAATGANKVILTHFGALKYPDMASRERLHPHIGDCHDNIVMAHDGLIVRL</sequence>
<dbReference type="AlphaFoldDB" id="A0A451AW49"/>
<evidence type="ECO:0000313" key="3">
    <source>
        <dbReference type="EMBL" id="VFK70273.1"/>
    </source>
</evidence>
<gene>
    <name evidence="3" type="ORF">BECKTUN1418E_GA0071001_12532</name>
    <name evidence="2" type="ORF">BECKTUN1418F_GA0071002_12522</name>
</gene>
<protein>
    <submittedName>
        <fullName evidence="3">Ribonuclease BN, tRNA processing enzyme</fullName>
    </submittedName>
</protein>
<evidence type="ECO:0000259" key="1">
    <source>
        <dbReference type="Pfam" id="PF12706"/>
    </source>
</evidence>
<evidence type="ECO:0000313" key="2">
    <source>
        <dbReference type="EMBL" id="VFK61298.1"/>
    </source>
</evidence>
<dbReference type="PANTHER" id="PTHR46018:SF2">
    <property type="entry name" value="ZINC PHOSPHODIESTERASE ELAC PROTEIN 1"/>
    <property type="match status" value="1"/>
</dbReference>
<proteinExistence type="predicted"/>
<dbReference type="Pfam" id="PF12706">
    <property type="entry name" value="Lactamase_B_2"/>
    <property type="match status" value="1"/>
</dbReference>
<dbReference type="SUPFAM" id="SSF56281">
    <property type="entry name" value="Metallo-hydrolase/oxidoreductase"/>
    <property type="match status" value="1"/>
</dbReference>
<dbReference type="EMBL" id="CAADFY010000252">
    <property type="protein sequence ID" value="VFK61298.1"/>
    <property type="molecule type" value="Genomic_DNA"/>
</dbReference>
<dbReference type="GO" id="GO:0042781">
    <property type="term" value="F:3'-tRNA processing endoribonuclease activity"/>
    <property type="evidence" value="ECO:0007669"/>
    <property type="project" value="TreeGrafter"/>
</dbReference>
<dbReference type="Gene3D" id="3.60.15.10">
    <property type="entry name" value="Ribonuclease Z/Hydroxyacylglutathione hydrolase-like"/>
    <property type="match status" value="1"/>
</dbReference>
<dbReference type="InterPro" id="IPR001279">
    <property type="entry name" value="Metallo-B-lactamas"/>
</dbReference>
<feature type="domain" description="Metallo-beta-lactamase" evidence="1">
    <location>
        <begin position="54"/>
        <end position="234"/>
    </location>
</feature>
<accession>A0A451AW49</accession>